<dbReference type="GO" id="GO:0046061">
    <property type="term" value="P:dATP catabolic process"/>
    <property type="evidence" value="ECO:0007669"/>
    <property type="project" value="TreeGrafter"/>
</dbReference>
<dbReference type="Pfam" id="PF03819">
    <property type="entry name" value="MazG"/>
    <property type="match status" value="2"/>
</dbReference>
<dbReference type="Gene3D" id="1.10.287.1080">
    <property type="entry name" value="MazG-like"/>
    <property type="match status" value="2"/>
</dbReference>
<dbReference type="FunFam" id="1.10.287.1080:FF:000003">
    <property type="entry name" value="Nucleoside triphosphate pyrophosphohydrolase"/>
    <property type="match status" value="1"/>
</dbReference>
<protein>
    <submittedName>
        <fullName evidence="2">Nucleoside triphosphate pyrophosphohydrolase/pyrophosphatase MazG</fullName>
        <ecNumber evidence="2">3.6.1.1</ecNumber>
        <ecNumber evidence="2">3.6.1.9</ecNumber>
    </submittedName>
</protein>
<feature type="domain" description="NTP pyrophosphohydrolase MazG-like" evidence="1">
    <location>
        <begin position="26"/>
        <end position="99"/>
    </location>
</feature>
<dbReference type="GO" id="GO:0004427">
    <property type="term" value="F:inorganic diphosphate phosphatase activity"/>
    <property type="evidence" value="ECO:0007669"/>
    <property type="project" value="UniProtKB-EC"/>
</dbReference>
<dbReference type="GO" id="GO:0006203">
    <property type="term" value="P:dGTP catabolic process"/>
    <property type="evidence" value="ECO:0007669"/>
    <property type="project" value="TreeGrafter"/>
</dbReference>
<dbReference type="InterPro" id="IPR048011">
    <property type="entry name" value="NTP-PPase_MazG-like_C"/>
</dbReference>
<dbReference type="GO" id="GO:0006950">
    <property type="term" value="P:response to stress"/>
    <property type="evidence" value="ECO:0007669"/>
    <property type="project" value="UniProtKB-ARBA"/>
</dbReference>
<accession>A0A485M561</accession>
<dbReference type="EC" id="3.6.1.1" evidence="2"/>
<dbReference type="GO" id="GO:0046047">
    <property type="term" value="P:TTP catabolic process"/>
    <property type="evidence" value="ECO:0007669"/>
    <property type="project" value="TreeGrafter"/>
</dbReference>
<name>A0A485M561_9ZZZZ</name>
<keyword evidence="2" id="KW-0378">Hydrolase</keyword>
<dbReference type="EC" id="3.6.1.9" evidence="2"/>
<evidence type="ECO:0000313" key="2">
    <source>
        <dbReference type="EMBL" id="VFU16150.1"/>
    </source>
</evidence>
<reference evidence="2" key="1">
    <citation type="submission" date="2019-03" db="EMBL/GenBank/DDBJ databases">
        <authorList>
            <person name="Hao L."/>
        </authorList>
    </citation>
    <scope>NUCLEOTIDE SEQUENCE</scope>
</reference>
<dbReference type="FunFam" id="1.10.287.1080:FF:000001">
    <property type="entry name" value="Nucleoside triphosphate pyrophosphohydrolase"/>
    <property type="match status" value="1"/>
</dbReference>
<dbReference type="SUPFAM" id="SSF101386">
    <property type="entry name" value="all-alpha NTP pyrophosphatases"/>
    <property type="match status" value="2"/>
</dbReference>
<sequence length="260" mass="29881">MNEFDRLVEIFERLRAPGGCPWDARQTHKSISQCAVEEAYELMDAIDSGDLDHLREELGDLLLQVLFHSTIAKDLGEFTIRDVINGLADKLIYRHPHVFGTEQVAGSEEVIRNWERLKQQEEGKEGRESILDGIPEALPALLQARKIQSRASRAGFDWPDHRGVIDKVKEEADELREAMERGDPEDITAEIGDLLFSIVNLSRFAGVDPETALRRTNRTFRNRFRKIEEEALRRGVPLEEMSLEEMDEIWQRAKDETSSR</sequence>
<proteinExistence type="predicted"/>
<dbReference type="CDD" id="cd11529">
    <property type="entry name" value="NTP-PPase_MazG_Cterm"/>
    <property type="match status" value="1"/>
</dbReference>
<dbReference type="InterPro" id="IPR048015">
    <property type="entry name" value="NTP-PPase_MazG-like_N"/>
</dbReference>
<dbReference type="CDD" id="cd11528">
    <property type="entry name" value="NTP-PPase_MazG_Nterm"/>
    <property type="match status" value="1"/>
</dbReference>
<dbReference type="GO" id="GO:0046052">
    <property type="term" value="P:UTP catabolic process"/>
    <property type="evidence" value="ECO:0007669"/>
    <property type="project" value="TreeGrafter"/>
</dbReference>
<dbReference type="EMBL" id="CAADRM010000116">
    <property type="protein sequence ID" value="VFU16150.1"/>
    <property type="molecule type" value="Genomic_DNA"/>
</dbReference>
<dbReference type="PANTHER" id="PTHR30522:SF0">
    <property type="entry name" value="NUCLEOSIDE TRIPHOSPHATE PYROPHOSPHOHYDROLASE"/>
    <property type="match status" value="1"/>
</dbReference>
<dbReference type="AlphaFoldDB" id="A0A485M561"/>
<dbReference type="GO" id="GO:0046076">
    <property type="term" value="P:dTTP catabolic process"/>
    <property type="evidence" value="ECO:0007669"/>
    <property type="project" value="TreeGrafter"/>
</dbReference>
<dbReference type="NCBIfam" id="TIGR00444">
    <property type="entry name" value="mazG"/>
    <property type="match status" value="1"/>
</dbReference>
<gene>
    <name evidence="2" type="primary">mazG</name>
    <name evidence="2" type="ORF">SCFA_510020</name>
</gene>
<organism evidence="2">
    <name type="scientific">anaerobic digester metagenome</name>
    <dbReference type="NCBI Taxonomy" id="1263854"/>
    <lineage>
        <taxon>unclassified sequences</taxon>
        <taxon>metagenomes</taxon>
        <taxon>ecological metagenomes</taxon>
    </lineage>
</organism>
<dbReference type="NCBIfam" id="NF007113">
    <property type="entry name" value="PRK09562.1"/>
    <property type="match status" value="1"/>
</dbReference>
<feature type="domain" description="NTP pyrophosphohydrolase MazG-like" evidence="1">
    <location>
        <begin position="164"/>
        <end position="223"/>
    </location>
</feature>
<dbReference type="InterPro" id="IPR011551">
    <property type="entry name" value="NTP_PyrPHydrolase_MazG"/>
</dbReference>
<dbReference type="PANTHER" id="PTHR30522">
    <property type="entry name" value="NUCLEOSIDE TRIPHOSPHATE PYROPHOSPHOHYDROLASE"/>
    <property type="match status" value="1"/>
</dbReference>
<dbReference type="GO" id="GO:0047429">
    <property type="term" value="F:nucleoside triphosphate diphosphatase activity"/>
    <property type="evidence" value="ECO:0007669"/>
    <property type="project" value="UniProtKB-EC"/>
</dbReference>
<dbReference type="GO" id="GO:0046081">
    <property type="term" value="P:dUTP catabolic process"/>
    <property type="evidence" value="ECO:0007669"/>
    <property type="project" value="TreeGrafter"/>
</dbReference>
<evidence type="ECO:0000259" key="1">
    <source>
        <dbReference type="Pfam" id="PF03819"/>
    </source>
</evidence>
<dbReference type="InterPro" id="IPR004518">
    <property type="entry name" value="MazG-like_dom"/>
</dbReference>